<keyword evidence="4" id="KW-0560">Oxidoreductase</keyword>
<dbReference type="EMBL" id="BQXU01000005">
    <property type="protein sequence ID" value="GKT42803.1"/>
    <property type="molecule type" value="Genomic_DNA"/>
</dbReference>
<accession>A0AA37NZY2</accession>
<dbReference type="Proteomes" id="UP001055115">
    <property type="component" value="Unassembled WGS sequence"/>
</dbReference>
<feature type="chain" id="PRO_5041311760" evidence="5">
    <location>
        <begin position="24"/>
        <end position="179"/>
    </location>
</feature>
<evidence type="ECO:0000256" key="5">
    <source>
        <dbReference type="SAM" id="SignalP"/>
    </source>
</evidence>
<dbReference type="RefSeq" id="XP_049125153.1">
    <property type="nucleotide sequence ID" value="XM_049269196.1"/>
</dbReference>
<dbReference type="GO" id="GO:0071949">
    <property type="term" value="F:FAD binding"/>
    <property type="evidence" value="ECO:0007669"/>
    <property type="project" value="InterPro"/>
</dbReference>
<proteinExistence type="inferred from homology"/>
<dbReference type="InterPro" id="IPR050416">
    <property type="entry name" value="FAD-linked_Oxidoreductase"/>
</dbReference>
<keyword evidence="2" id="KW-0285">Flavoprotein</keyword>
<evidence type="ECO:0000256" key="2">
    <source>
        <dbReference type="ARBA" id="ARBA00022630"/>
    </source>
</evidence>
<sequence length="179" mass="18908">MPIFTLPILSGCVLLNLVACALAESDTCKQIVASTKIQHHQGLDIDYTQEQQNYWSTACGNLKPGCILVPTSAKEVSSIVKALQNNSEQFAIKSGGHNPNNYFSSVQDGPLISTKGLNEVKYDKASNTVSVGPGNKWEDVHNALDGTGVTVVGGRIGNVGVGGYLVGGASQQEPEPDQH</sequence>
<protein>
    <submittedName>
        <fullName evidence="7">FAD-linked oxidoreductase</fullName>
    </submittedName>
</protein>
<dbReference type="Gene3D" id="3.30.465.10">
    <property type="match status" value="1"/>
</dbReference>
<organism evidence="7 8">
    <name type="scientific">Colletotrichum spaethianum</name>
    <dbReference type="NCBI Taxonomy" id="700344"/>
    <lineage>
        <taxon>Eukaryota</taxon>
        <taxon>Fungi</taxon>
        <taxon>Dikarya</taxon>
        <taxon>Ascomycota</taxon>
        <taxon>Pezizomycotina</taxon>
        <taxon>Sordariomycetes</taxon>
        <taxon>Hypocreomycetidae</taxon>
        <taxon>Glomerellales</taxon>
        <taxon>Glomerellaceae</taxon>
        <taxon>Colletotrichum</taxon>
        <taxon>Colletotrichum spaethianum species complex</taxon>
    </lineage>
</organism>
<dbReference type="PROSITE" id="PS51387">
    <property type="entry name" value="FAD_PCMH"/>
    <property type="match status" value="1"/>
</dbReference>
<dbReference type="InterPro" id="IPR016166">
    <property type="entry name" value="FAD-bd_PCMH"/>
</dbReference>
<dbReference type="InterPro" id="IPR006094">
    <property type="entry name" value="Oxid_FAD_bind_N"/>
</dbReference>
<dbReference type="InterPro" id="IPR036318">
    <property type="entry name" value="FAD-bd_PCMH-like_sf"/>
</dbReference>
<reference evidence="7 8" key="1">
    <citation type="submission" date="2022-03" db="EMBL/GenBank/DDBJ databases">
        <title>Genome data of Colletotrichum spp.</title>
        <authorList>
            <person name="Utami Y.D."/>
            <person name="Hiruma K."/>
        </authorList>
    </citation>
    <scope>NUCLEOTIDE SEQUENCE [LARGE SCALE GENOMIC DNA]</scope>
    <source>
        <strain evidence="7 8">MAFF 239500</strain>
    </source>
</reference>
<evidence type="ECO:0000256" key="4">
    <source>
        <dbReference type="ARBA" id="ARBA00023002"/>
    </source>
</evidence>
<keyword evidence="8" id="KW-1185">Reference proteome</keyword>
<dbReference type="PANTHER" id="PTHR42973:SF13">
    <property type="entry name" value="FAD-BINDING PCMH-TYPE DOMAIN-CONTAINING PROTEIN"/>
    <property type="match status" value="1"/>
</dbReference>
<evidence type="ECO:0000313" key="8">
    <source>
        <dbReference type="Proteomes" id="UP001055115"/>
    </source>
</evidence>
<dbReference type="AlphaFoldDB" id="A0AA37NZY2"/>
<dbReference type="InterPro" id="IPR016169">
    <property type="entry name" value="FAD-bd_PCMH_sub2"/>
</dbReference>
<name>A0AA37NZY2_9PEZI</name>
<dbReference type="GeneID" id="73323786"/>
<dbReference type="GO" id="GO:0016491">
    <property type="term" value="F:oxidoreductase activity"/>
    <property type="evidence" value="ECO:0007669"/>
    <property type="project" value="UniProtKB-KW"/>
</dbReference>
<evidence type="ECO:0000256" key="1">
    <source>
        <dbReference type="ARBA" id="ARBA00005466"/>
    </source>
</evidence>
<dbReference type="SUPFAM" id="SSF56176">
    <property type="entry name" value="FAD-binding/transporter-associated domain-like"/>
    <property type="match status" value="1"/>
</dbReference>
<keyword evidence="5" id="KW-0732">Signal</keyword>
<evidence type="ECO:0000259" key="6">
    <source>
        <dbReference type="PROSITE" id="PS51387"/>
    </source>
</evidence>
<feature type="signal peptide" evidence="5">
    <location>
        <begin position="1"/>
        <end position="23"/>
    </location>
</feature>
<comment type="caution">
    <text evidence="7">The sequence shown here is derived from an EMBL/GenBank/DDBJ whole genome shotgun (WGS) entry which is preliminary data.</text>
</comment>
<evidence type="ECO:0000313" key="7">
    <source>
        <dbReference type="EMBL" id="GKT42803.1"/>
    </source>
</evidence>
<comment type="similarity">
    <text evidence="1">Belongs to the oxygen-dependent FAD-linked oxidoreductase family.</text>
</comment>
<dbReference type="Pfam" id="PF01565">
    <property type="entry name" value="FAD_binding_4"/>
    <property type="match status" value="1"/>
</dbReference>
<keyword evidence="3" id="KW-0274">FAD</keyword>
<evidence type="ECO:0000256" key="3">
    <source>
        <dbReference type="ARBA" id="ARBA00022827"/>
    </source>
</evidence>
<dbReference type="PANTHER" id="PTHR42973">
    <property type="entry name" value="BINDING OXIDOREDUCTASE, PUTATIVE (AFU_ORTHOLOGUE AFUA_1G17690)-RELATED"/>
    <property type="match status" value="1"/>
</dbReference>
<feature type="domain" description="FAD-binding PCMH-type" evidence="6">
    <location>
        <begin position="60"/>
        <end position="179"/>
    </location>
</feature>
<gene>
    <name evidence="7" type="ORF">ColSpa_02984</name>
</gene>